<name>A0A1C3HHA0_SERMA</name>
<dbReference type="GO" id="GO:0016747">
    <property type="term" value="F:acyltransferase activity, transferring groups other than amino-acyl groups"/>
    <property type="evidence" value="ECO:0007669"/>
    <property type="project" value="InterPro"/>
</dbReference>
<accession>A0A1C3HHA0</accession>
<evidence type="ECO:0000313" key="3">
    <source>
        <dbReference type="EMBL" id="TQI83171.1"/>
    </source>
</evidence>
<keyword evidence="2" id="KW-0808">Transferase</keyword>
<dbReference type="CDD" id="cd04301">
    <property type="entry name" value="NAT_SF"/>
    <property type="match status" value="1"/>
</dbReference>
<dbReference type="AlphaFoldDB" id="A0A1C3HHA0"/>
<dbReference type="SUPFAM" id="SSF55729">
    <property type="entry name" value="Acyl-CoA N-acyltransferases (Nat)"/>
    <property type="match status" value="1"/>
</dbReference>
<dbReference type="RefSeq" id="WP_141967359.1">
    <property type="nucleotide sequence ID" value="NZ_JAENMM010000007.1"/>
</dbReference>
<dbReference type="Pfam" id="PF00583">
    <property type="entry name" value="Acetyltransf_1"/>
    <property type="match status" value="1"/>
</dbReference>
<dbReference type="Proteomes" id="UP000320710">
    <property type="component" value="Unassembled WGS sequence"/>
</dbReference>
<dbReference type="EMBL" id="LT575490">
    <property type="protein sequence ID" value="SAY44423.1"/>
    <property type="molecule type" value="Genomic_DNA"/>
</dbReference>
<dbReference type="PROSITE" id="PS51186">
    <property type="entry name" value="GNAT"/>
    <property type="match status" value="1"/>
</dbReference>
<reference evidence="2" key="1">
    <citation type="submission" date="2016-05" db="EMBL/GenBank/DDBJ databases">
        <authorList>
            <person name="Cock P.J.A."/>
            <person name="Cock P.J.A."/>
        </authorList>
    </citation>
    <scope>NUCLEOTIDE SEQUENCE</scope>
    <source>
        <strain evidence="2">PWN146_assembly</strain>
    </source>
</reference>
<organism evidence="2">
    <name type="scientific">Serratia marcescens</name>
    <dbReference type="NCBI Taxonomy" id="615"/>
    <lineage>
        <taxon>Bacteria</taxon>
        <taxon>Pseudomonadati</taxon>
        <taxon>Pseudomonadota</taxon>
        <taxon>Gammaproteobacteria</taxon>
        <taxon>Enterobacterales</taxon>
        <taxon>Yersiniaceae</taxon>
        <taxon>Serratia</taxon>
    </lineage>
</organism>
<evidence type="ECO:0000313" key="2">
    <source>
        <dbReference type="EMBL" id="SAY44423.1"/>
    </source>
</evidence>
<dbReference type="InterPro" id="IPR016181">
    <property type="entry name" value="Acyl_CoA_acyltransferase"/>
</dbReference>
<feature type="domain" description="N-acetyltransferase" evidence="1">
    <location>
        <begin position="6"/>
        <end position="141"/>
    </location>
</feature>
<sequence>MKECHIEISERITQEITSCIADGLDRFNDEYIGYGDRRPLAVVVKEPDSGKVLGGITGRSSLGLLFLDLFYLPEALRGAGLGSELLRRFEQEGRRRGCLSAVLYTISFQAPDFYQRHGWQRMGEVPCLPPGTSRIFMSKTL</sequence>
<evidence type="ECO:0000259" key="1">
    <source>
        <dbReference type="PROSITE" id="PS51186"/>
    </source>
</evidence>
<reference evidence="3 4" key="2">
    <citation type="submission" date="2019-06" db="EMBL/GenBank/DDBJ databases">
        <authorList>
            <person name="Deangelis K."/>
            <person name="Huntemann M."/>
            <person name="Clum A."/>
            <person name="Pillay M."/>
            <person name="Palaniappan K."/>
            <person name="Varghese N."/>
            <person name="Mikhailova N."/>
            <person name="Stamatis D."/>
            <person name="Reddy T."/>
            <person name="Daum C."/>
            <person name="Shapiro N."/>
            <person name="Ivanova N."/>
            <person name="Kyrpides N."/>
            <person name="Woyke T."/>
        </authorList>
    </citation>
    <scope>NUCLEOTIDE SEQUENCE [LARGE SCALE GENOMIC DNA]</scope>
    <source>
        <strain evidence="3 4">106R</strain>
    </source>
</reference>
<dbReference type="InterPro" id="IPR000182">
    <property type="entry name" value="GNAT_dom"/>
</dbReference>
<dbReference type="EMBL" id="VFMJ01000001">
    <property type="protein sequence ID" value="TQI83171.1"/>
    <property type="molecule type" value="Genomic_DNA"/>
</dbReference>
<dbReference type="Gene3D" id="3.40.630.30">
    <property type="match status" value="1"/>
</dbReference>
<protein>
    <submittedName>
        <fullName evidence="2">Acetyltransferase (GNAT) family protein</fullName>
    </submittedName>
</protein>
<evidence type="ECO:0000313" key="4">
    <source>
        <dbReference type="Proteomes" id="UP000320710"/>
    </source>
</evidence>
<gene>
    <name evidence="3" type="ORF">FHU12_0637</name>
    <name evidence="2" type="ORF">PWN146_03133</name>
</gene>
<reference evidence="3 4" key="3">
    <citation type="submission" date="2019-07" db="EMBL/GenBank/DDBJ databases">
        <title>Investigation of anaerobic lignin degradation for improved lignocellulosic biofuels.</title>
        <authorList>
            <person name="Deangelis K.PhD."/>
        </authorList>
    </citation>
    <scope>NUCLEOTIDE SEQUENCE [LARGE SCALE GENOMIC DNA]</scope>
    <source>
        <strain evidence="3 4">106R</strain>
    </source>
</reference>
<proteinExistence type="predicted"/>